<comment type="caution">
    <text evidence="2">The sequence shown here is derived from an EMBL/GenBank/DDBJ whole genome shotgun (WGS) entry which is preliminary data.</text>
</comment>
<evidence type="ECO:0000313" key="2">
    <source>
        <dbReference type="EMBL" id="KAL0331615.1"/>
    </source>
</evidence>
<dbReference type="EMBL" id="JACGWK010000010">
    <property type="protein sequence ID" value="KAL0331615.1"/>
    <property type="molecule type" value="Genomic_DNA"/>
</dbReference>
<sequence>MDKEQDRIGILNNWPLESNHISYYLLKNFFVSLQSLFTAVSPSSRTVKNSSFSSVSLTRSMNSSIFSLPFRLLPKSSKLLSRSPLLSLRSGVPRGAGAGATSSSSSELSSLLIIS</sequence>
<reference evidence="2" key="1">
    <citation type="submission" date="2020-06" db="EMBL/GenBank/DDBJ databases">
        <authorList>
            <person name="Li T."/>
            <person name="Hu X."/>
            <person name="Zhang T."/>
            <person name="Song X."/>
            <person name="Zhang H."/>
            <person name="Dai N."/>
            <person name="Sheng W."/>
            <person name="Hou X."/>
            <person name="Wei L."/>
        </authorList>
    </citation>
    <scope>NUCLEOTIDE SEQUENCE</scope>
    <source>
        <strain evidence="2">G01</strain>
        <tissue evidence="2">Leaf</tissue>
    </source>
</reference>
<organism evidence="2">
    <name type="scientific">Sesamum angustifolium</name>
    <dbReference type="NCBI Taxonomy" id="2727405"/>
    <lineage>
        <taxon>Eukaryota</taxon>
        <taxon>Viridiplantae</taxon>
        <taxon>Streptophyta</taxon>
        <taxon>Embryophyta</taxon>
        <taxon>Tracheophyta</taxon>
        <taxon>Spermatophyta</taxon>
        <taxon>Magnoliopsida</taxon>
        <taxon>eudicotyledons</taxon>
        <taxon>Gunneridae</taxon>
        <taxon>Pentapetalae</taxon>
        <taxon>asterids</taxon>
        <taxon>lamiids</taxon>
        <taxon>Lamiales</taxon>
        <taxon>Pedaliaceae</taxon>
        <taxon>Sesamum</taxon>
    </lineage>
</organism>
<evidence type="ECO:0000256" key="1">
    <source>
        <dbReference type="SAM" id="MobiDB-lite"/>
    </source>
</evidence>
<feature type="region of interest" description="Disordered" evidence="1">
    <location>
        <begin position="88"/>
        <end position="115"/>
    </location>
</feature>
<reference evidence="2" key="2">
    <citation type="journal article" date="2024" name="Plant">
        <title>Genomic evolution and insights into agronomic trait innovations of Sesamum species.</title>
        <authorList>
            <person name="Miao H."/>
            <person name="Wang L."/>
            <person name="Qu L."/>
            <person name="Liu H."/>
            <person name="Sun Y."/>
            <person name="Le M."/>
            <person name="Wang Q."/>
            <person name="Wei S."/>
            <person name="Zheng Y."/>
            <person name="Lin W."/>
            <person name="Duan Y."/>
            <person name="Cao H."/>
            <person name="Xiong S."/>
            <person name="Wang X."/>
            <person name="Wei L."/>
            <person name="Li C."/>
            <person name="Ma Q."/>
            <person name="Ju M."/>
            <person name="Zhao R."/>
            <person name="Li G."/>
            <person name="Mu C."/>
            <person name="Tian Q."/>
            <person name="Mei H."/>
            <person name="Zhang T."/>
            <person name="Gao T."/>
            <person name="Zhang H."/>
        </authorList>
    </citation>
    <scope>NUCLEOTIDE SEQUENCE</scope>
    <source>
        <strain evidence="2">G01</strain>
    </source>
</reference>
<protein>
    <submittedName>
        <fullName evidence="2">Uncharacterized protein</fullName>
    </submittedName>
</protein>
<feature type="compositionally biased region" description="Low complexity" evidence="1">
    <location>
        <begin position="102"/>
        <end position="115"/>
    </location>
</feature>
<dbReference type="AlphaFoldDB" id="A0AAW2MLR0"/>
<name>A0AAW2MLR0_9LAMI</name>
<accession>A0AAW2MLR0</accession>
<gene>
    <name evidence="2" type="ORF">Sangu_1707000</name>
</gene>
<proteinExistence type="predicted"/>